<organism evidence="4 5">
    <name type="scientific">Lolliginicoccus lacisalsi</name>
    <dbReference type="NCBI Taxonomy" id="2742202"/>
    <lineage>
        <taxon>Bacteria</taxon>
        <taxon>Bacillati</taxon>
        <taxon>Actinomycetota</taxon>
        <taxon>Actinomycetes</taxon>
        <taxon>Mycobacteriales</taxon>
        <taxon>Hoyosellaceae</taxon>
        <taxon>Lolliginicoccus</taxon>
    </lineage>
</organism>
<proteinExistence type="predicted"/>
<dbReference type="CDD" id="cd07067">
    <property type="entry name" value="HP_PGM_like"/>
    <property type="match status" value="1"/>
</dbReference>
<dbReference type="Proteomes" id="UP000642993">
    <property type="component" value="Unassembled WGS sequence"/>
</dbReference>
<dbReference type="AlphaFoldDB" id="A0A927JDC9"/>
<comment type="caution">
    <text evidence="4">The sequence shown here is derived from an EMBL/GenBank/DDBJ whole genome shotgun (WGS) entry which is preliminary data.</text>
</comment>
<evidence type="ECO:0000313" key="5">
    <source>
        <dbReference type="Proteomes" id="UP000642993"/>
    </source>
</evidence>
<dbReference type="GO" id="GO:0005737">
    <property type="term" value="C:cytoplasm"/>
    <property type="evidence" value="ECO:0007669"/>
    <property type="project" value="TreeGrafter"/>
</dbReference>
<evidence type="ECO:0000256" key="3">
    <source>
        <dbReference type="PIRSR" id="PIRSR613078-3"/>
    </source>
</evidence>
<evidence type="ECO:0000313" key="4">
    <source>
        <dbReference type="EMBL" id="MBD8506956.1"/>
    </source>
</evidence>
<accession>A0A927JDC9</accession>
<reference evidence="4" key="1">
    <citation type="submission" date="2020-09" db="EMBL/GenBank/DDBJ databases">
        <title>Hoyosella lacisalsi sp. nov., a halotolerant actinobacterium isolated from soil of Lake Gudzhirganskoe.</title>
        <authorList>
            <person name="Yang Q."/>
            <person name="Guo P.Y."/>
            <person name="Liu S.W."/>
            <person name="Li F.N."/>
            <person name="Sun C.H."/>
        </authorList>
    </citation>
    <scope>NUCLEOTIDE SEQUENCE</scope>
    <source>
        <strain evidence="4">G463</strain>
    </source>
</reference>
<feature type="active site" description="Proton donor/acceptor" evidence="1">
    <location>
        <position position="85"/>
    </location>
</feature>
<dbReference type="SMART" id="SM00855">
    <property type="entry name" value="PGAM"/>
    <property type="match status" value="1"/>
</dbReference>
<name>A0A927JDC9_9ACTN</name>
<dbReference type="RefSeq" id="WP_192039428.1">
    <property type="nucleotide sequence ID" value="NZ_JACYWE010000006.1"/>
</dbReference>
<dbReference type="GO" id="GO:0016791">
    <property type="term" value="F:phosphatase activity"/>
    <property type="evidence" value="ECO:0007669"/>
    <property type="project" value="TreeGrafter"/>
</dbReference>
<feature type="active site" description="Tele-phosphohistidine intermediate" evidence="1">
    <location>
        <position position="11"/>
    </location>
</feature>
<feature type="binding site" evidence="2">
    <location>
        <begin position="10"/>
        <end position="17"/>
    </location>
    <ligand>
        <name>substrate</name>
    </ligand>
</feature>
<dbReference type="InterPro" id="IPR029033">
    <property type="entry name" value="His_PPase_superfam"/>
</dbReference>
<dbReference type="SUPFAM" id="SSF53254">
    <property type="entry name" value="Phosphoglycerate mutase-like"/>
    <property type="match status" value="1"/>
</dbReference>
<sequence length="219" mass="23838">MTRTRLLLVRHAESESNVLRKLDTRPPGATLTDNGIAQARRLAQGLALTEDDIILSSIATRAQQTAMPLFAALGREPRAVEGIHEIQAGDLENRDDHEAHRIYATTYSKWLHGDDMPRIPGGENGYDLMERYLPVIDTVHADYLDAARRIIIVSHGAAIRAIAARLTGADPVFALRNRLENTGGVELLATGRGSWELARWGTLIEALGADATSIGDAMG</sequence>
<protein>
    <submittedName>
        <fullName evidence="4">Histidine phosphatase family protein</fullName>
    </submittedName>
</protein>
<dbReference type="Gene3D" id="3.40.50.1240">
    <property type="entry name" value="Phosphoglycerate mutase-like"/>
    <property type="match status" value="1"/>
</dbReference>
<dbReference type="InterPro" id="IPR050275">
    <property type="entry name" value="PGM_Phosphatase"/>
</dbReference>
<evidence type="ECO:0000256" key="2">
    <source>
        <dbReference type="PIRSR" id="PIRSR613078-2"/>
    </source>
</evidence>
<dbReference type="Pfam" id="PF00300">
    <property type="entry name" value="His_Phos_1"/>
    <property type="match status" value="1"/>
</dbReference>
<dbReference type="PANTHER" id="PTHR48100">
    <property type="entry name" value="BROAD-SPECIFICITY PHOSPHATASE YOR283W-RELATED"/>
    <property type="match status" value="1"/>
</dbReference>
<feature type="site" description="Transition state stabilizer" evidence="3">
    <location>
        <position position="155"/>
    </location>
</feature>
<evidence type="ECO:0000256" key="1">
    <source>
        <dbReference type="PIRSR" id="PIRSR613078-1"/>
    </source>
</evidence>
<keyword evidence="5" id="KW-1185">Reference proteome</keyword>
<dbReference type="InterPro" id="IPR013078">
    <property type="entry name" value="His_Pase_superF_clade-1"/>
</dbReference>
<feature type="binding site" evidence="2">
    <location>
        <position position="61"/>
    </location>
    <ligand>
        <name>substrate</name>
    </ligand>
</feature>
<gene>
    <name evidence="4" type="ORF">HT102_10690</name>
</gene>
<dbReference type="PANTHER" id="PTHR48100:SF1">
    <property type="entry name" value="HISTIDINE PHOSPHATASE FAMILY PROTEIN-RELATED"/>
    <property type="match status" value="1"/>
</dbReference>
<dbReference type="EMBL" id="JACYWE010000006">
    <property type="protein sequence ID" value="MBD8506956.1"/>
    <property type="molecule type" value="Genomic_DNA"/>
</dbReference>